<dbReference type="InterPro" id="IPR036291">
    <property type="entry name" value="NAD(P)-bd_dom_sf"/>
</dbReference>
<dbReference type="InterPro" id="IPR050721">
    <property type="entry name" value="Trk_Ktr_HKT_K-transport"/>
</dbReference>
<dbReference type="PROSITE" id="PS51202">
    <property type="entry name" value="RCK_C"/>
    <property type="match status" value="1"/>
</dbReference>
<dbReference type="InterPro" id="IPR036721">
    <property type="entry name" value="RCK_C_sf"/>
</dbReference>
<feature type="domain" description="RCK C-terminal" evidence="2">
    <location>
        <begin position="134"/>
        <end position="217"/>
    </location>
</feature>
<dbReference type="SUPFAM" id="SSF116726">
    <property type="entry name" value="TrkA C-terminal domain-like"/>
    <property type="match status" value="1"/>
</dbReference>
<accession>R4KJM2</accession>
<dbReference type="Pfam" id="PF02254">
    <property type="entry name" value="TrkA_N"/>
    <property type="match status" value="1"/>
</dbReference>
<name>R4KJM2_9FIRM</name>
<dbReference type="EMBL" id="CP003273">
    <property type="protein sequence ID" value="AGL03398.1"/>
    <property type="molecule type" value="Genomic_DNA"/>
</dbReference>
<dbReference type="eggNOG" id="COG0569">
    <property type="taxonomic scope" value="Bacteria"/>
</dbReference>
<evidence type="ECO:0000259" key="2">
    <source>
        <dbReference type="PROSITE" id="PS51202"/>
    </source>
</evidence>
<dbReference type="InterPro" id="IPR003148">
    <property type="entry name" value="RCK_N"/>
</dbReference>
<protein>
    <submittedName>
        <fullName evidence="3">K+ transport system, NAD-binding component</fullName>
    </submittedName>
</protein>
<feature type="domain" description="RCK N-terminal" evidence="1">
    <location>
        <begin position="1"/>
        <end position="117"/>
    </location>
</feature>
<dbReference type="SUPFAM" id="SSF51735">
    <property type="entry name" value="NAD(P)-binding Rossmann-fold domains"/>
    <property type="match status" value="1"/>
</dbReference>
<evidence type="ECO:0000259" key="1">
    <source>
        <dbReference type="PROSITE" id="PS51201"/>
    </source>
</evidence>
<evidence type="ECO:0000313" key="3">
    <source>
        <dbReference type="EMBL" id="AGL03398.1"/>
    </source>
</evidence>
<dbReference type="Gene3D" id="3.40.50.720">
    <property type="entry name" value="NAD(P)-binding Rossmann-like Domain"/>
    <property type="match status" value="1"/>
</dbReference>
<dbReference type="RefSeq" id="WP_006521563.1">
    <property type="nucleotide sequence ID" value="NC_021184.1"/>
</dbReference>
<dbReference type="Pfam" id="PF02080">
    <property type="entry name" value="TrkA_C"/>
    <property type="match status" value="1"/>
</dbReference>
<dbReference type="InterPro" id="IPR006037">
    <property type="entry name" value="RCK_C"/>
</dbReference>
<reference evidence="3 4" key="1">
    <citation type="submission" date="2012-01" db="EMBL/GenBank/DDBJ databases">
        <title>Complete sequence of Desulfotomaculum gibsoniae DSM 7213.</title>
        <authorList>
            <consortium name="US DOE Joint Genome Institute"/>
            <person name="Lucas S."/>
            <person name="Han J."/>
            <person name="Lapidus A."/>
            <person name="Cheng J.-F."/>
            <person name="Goodwin L."/>
            <person name="Pitluck S."/>
            <person name="Peters L."/>
            <person name="Ovchinnikova G."/>
            <person name="Teshima H."/>
            <person name="Detter J.C."/>
            <person name="Han C."/>
            <person name="Tapia R."/>
            <person name="Land M."/>
            <person name="Hauser L."/>
            <person name="Kyrpides N."/>
            <person name="Ivanova N."/>
            <person name="Pagani I."/>
            <person name="Parshina S."/>
            <person name="Plugge C."/>
            <person name="Muyzer G."/>
            <person name="Kuever J."/>
            <person name="Ivanova A."/>
            <person name="Nazina T."/>
            <person name="Klenk H.-P."/>
            <person name="Brambilla E."/>
            <person name="Spring S."/>
            <person name="Stams A.F."/>
            <person name="Woyke T."/>
        </authorList>
    </citation>
    <scope>NUCLEOTIDE SEQUENCE [LARGE SCALE GENOMIC DNA]</scope>
    <source>
        <strain evidence="3 4">DSM 7213</strain>
    </source>
</reference>
<dbReference type="KEGG" id="dgi:Desgi_4143"/>
<dbReference type="Gene3D" id="3.30.70.1450">
    <property type="entry name" value="Regulator of K+ conductance, C-terminal domain"/>
    <property type="match status" value="1"/>
</dbReference>
<gene>
    <name evidence="3" type="ORF">Desgi_4143</name>
</gene>
<dbReference type="GO" id="GO:0006813">
    <property type="term" value="P:potassium ion transport"/>
    <property type="evidence" value="ECO:0007669"/>
    <property type="project" value="InterPro"/>
</dbReference>
<dbReference type="STRING" id="767817.Desgi_4143"/>
<keyword evidence="4" id="KW-1185">Reference proteome</keyword>
<dbReference type="OrthoDB" id="9776294at2"/>
<dbReference type="PANTHER" id="PTHR43833">
    <property type="entry name" value="POTASSIUM CHANNEL PROTEIN 2-RELATED-RELATED"/>
    <property type="match status" value="1"/>
</dbReference>
<dbReference type="HOGENOM" id="CLU_046525_3_2_9"/>
<sequence>MKQFAVIGLGRFGSSVAKTLSKMGYDVLGIDIDEEMVNSMAEDLTYTVKADTLDEQTLKSLGIRNFDVVVVAIGREIQASILVTVMLKEMGVKKVVAKAQTEIHGKVLERVGADKVVFPERDMGERIAKALVSKNILDQIVLSPEYSLVEMAVPPGFINKTLEKSGARQKYGISILAIRRGSDVIISPNASNIMLEGDILVVIGRNDKLGKFETIDI</sequence>
<dbReference type="Proteomes" id="UP000013520">
    <property type="component" value="Chromosome"/>
</dbReference>
<dbReference type="AlphaFoldDB" id="R4KJM2"/>
<proteinExistence type="predicted"/>
<dbReference type="PROSITE" id="PS51201">
    <property type="entry name" value="RCK_N"/>
    <property type="match status" value="1"/>
</dbReference>
<evidence type="ECO:0000313" key="4">
    <source>
        <dbReference type="Proteomes" id="UP000013520"/>
    </source>
</evidence>
<dbReference type="PANTHER" id="PTHR43833:SF7">
    <property type="entry name" value="KTR SYSTEM POTASSIUM UPTAKE PROTEIN C"/>
    <property type="match status" value="1"/>
</dbReference>
<organism evidence="3 4">
    <name type="scientific">Desulfoscipio gibsoniae DSM 7213</name>
    <dbReference type="NCBI Taxonomy" id="767817"/>
    <lineage>
        <taxon>Bacteria</taxon>
        <taxon>Bacillati</taxon>
        <taxon>Bacillota</taxon>
        <taxon>Clostridia</taxon>
        <taxon>Eubacteriales</taxon>
        <taxon>Desulfallaceae</taxon>
        <taxon>Desulfoscipio</taxon>
    </lineage>
</organism>
<dbReference type="GO" id="GO:0008324">
    <property type="term" value="F:monoatomic cation transmembrane transporter activity"/>
    <property type="evidence" value="ECO:0007669"/>
    <property type="project" value="InterPro"/>
</dbReference>